<dbReference type="Gene3D" id="3.90.76.10">
    <property type="entry name" value="Dipeptide-binding Protein, Domain 1"/>
    <property type="match status" value="1"/>
</dbReference>
<reference evidence="6 7" key="1">
    <citation type="submission" date="2023-05" db="EMBL/GenBank/DDBJ databases">
        <authorList>
            <person name="Guo Y."/>
        </authorList>
    </citation>
    <scope>NUCLEOTIDE SEQUENCE [LARGE SCALE GENOMIC DNA]</scope>
    <source>
        <strain evidence="6 7">GR2756</strain>
    </source>
</reference>
<feature type="domain" description="Solute-binding protein family 5" evidence="5">
    <location>
        <begin position="184"/>
        <end position="342"/>
    </location>
</feature>
<dbReference type="EMBL" id="JAVUPU010000002">
    <property type="protein sequence ID" value="MDT9598406.1"/>
    <property type="molecule type" value="Genomic_DNA"/>
</dbReference>
<feature type="domain" description="Solute-binding protein family 5" evidence="5">
    <location>
        <begin position="41"/>
        <end position="136"/>
    </location>
</feature>
<dbReference type="InterPro" id="IPR039424">
    <property type="entry name" value="SBP_5"/>
</dbReference>
<comment type="similarity">
    <text evidence="2">Belongs to the bacterial solute-binding protein 5 family.</text>
</comment>
<name>A0ABU3Q4T6_9SPHN</name>
<evidence type="ECO:0000256" key="1">
    <source>
        <dbReference type="ARBA" id="ARBA00004418"/>
    </source>
</evidence>
<evidence type="ECO:0000259" key="5">
    <source>
        <dbReference type="Pfam" id="PF00496"/>
    </source>
</evidence>
<comment type="subcellular location">
    <subcellularLocation>
        <location evidence="1">Periplasm</location>
    </subcellularLocation>
</comment>
<sequence length="453" mass="49021">MSAIGQPPQLDNPNLEPLDAASAFLIEASAEGLVRFDAAGQIEPGLAQSWIVSDDGMRYTFRLARMRWPDGSRMTAQQVAGRLQAARSRASRNPLKPMLGAIDEIMAMTDEVLEIALRSPRPNFLQMLAQPEMGILFKGQGAGPYRPTWQEDGTVLLTPPRNEEEEEEDGPPPILLKGERAALAIARFLEGEADLVIGGTIGDLPLARAARLGNDRLTFDPAEGLFGLAFTAAEGPLTDPAVRQALSMALDRDALSSVLAIPGLATRLSLVPTELEEMPRPAVPAWAGNPLPMRREYAAQTIGKLDVPKPIQVRVAMPQGPGYRILFARLKRDWAAIGVDAQKVAIDDQADLRFIDLVAPARLASWYLRRFSCDANPVCDPAADEAMAAARIAPNMAARRALLANADRLLAAANVFIPIATPIRWSLLSPRLAGFRPNMFARHYAGELAAPSP</sequence>
<evidence type="ECO:0000313" key="7">
    <source>
        <dbReference type="Proteomes" id="UP001259572"/>
    </source>
</evidence>
<dbReference type="PANTHER" id="PTHR30290">
    <property type="entry name" value="PERIPLASMIC BINDING COMPONENT OF ABC TRANSPORTER"/>
    <property type="match status" value="1"/>
</dbReference>
<evidence type="ECO:0000313" key="6">
    <source>
        <dbReference type="EMBL" id="MDT9598406.1"/>
    </source>
</evidence>
<gene>
    <name evidence="6" type="ORF">RQX22_05520</name>
</gene>
<dbReference type="Proteomes" id="UP001259572">
    <property type="component" value="Unassembled WGS sequence"/>
</dbReference>
<keyword evidence="7" id="KW-1185">Reference proteome</keyword>
<keyword evidence="3" id="KW-0813">Transport</keyword>
<dbReference type="Pfam" id="PF00496">
    <property type="entry name" value="SBP_bac_5"/>
    <property type="match status" value="2"/>
</dbReference>
<dbReference type="InterPro" id="IPR000914">
    <property type="entry name" value="SBP_5_dom"/>
</dbReference>
<evidence type="ECO:0000256" key="3">
    <source>
        <dbReference type="ARBA" id="ARBA00022448"/>
    </source>
</evidence>
<organism evidence="6 7">
    <name type="scientific">Sphingosinicella rhizophila</name>
    <dbReference type="NCBI Taxonomy" id="3050082"/>
    <lineage>
        <taxon>Bacteria</taxon>
        <taxon>Pseudomonadati</taxon>
        <taxon>Pseudomonadota</taxon>
        <taxon>Alphaproteobacteria</taxon>
        <taxon>Sphingomonadales</taxon>
        <taxon>Sphingosinicellaceae</taxon>
        <taxon>Sphingosinicella</taxon>
    </lineage>
</organism>
<dbReference type="SUPFAM" id="SSF53850">
    <property type="entry name" value="Periplasmic binding protein-like II"/>
    <property type="match status" value="1"/>
</dbReference>
<comment type="caution">
    <text evidence="6">The sequence shown here is derived from an EMBL/GenBank/DDBJ whole genome shotgun (WGS) entry which is preliminary data.</text>
</comment>
<accession>A0ABU3Q4T6</accession>
<dbReference type="PANTHER" id="PTHR30290:SF10">
    <property type="entry name" value="PERIPLASMIC OLIGOPEPTIDE-BINDING PROTEIN-RELATED"/>
    <property type="match status" value="1"/>
</dbReference>
<dbReference type="Gene3D" id="3.10.105.10">
    <property type="entry name" value="Dipeptide-binding Protein, Domain 3"/>
    <property type="match status" value="1"/>
</dbReference>
<keyword evidence="4" id="KW-0732">Signal</keyword>
<evidence type="ECO:0000256" key="4">
    <source>
        <dbReference type="ARBA" id="ARBA00022729"/>
    </source>
</evidence>
<protein>
    <submittedName>
        <fullName evidence="6">ABC transporter substrate-binding protein</fullName>
    </submittedName>
</protein>
<evidence type="ECO:0000256" key="2">
    <source>
        <dbReference type="ARBA" id="ARBA00005695"/>
    </source>
</evidence>
<proteinExistence type="inferred from homology"/>